<dbReference type="EC" id="4.1.1.48" evidence="3"/>
<evidence type="ECO:0000256" key="1">
    <source>
        <dbReference type="ARBA" id="ARBA00001633"/>
    </source>
</evidence>
<evidence type="ECO:0000313" key="10">
    <source>
        <dbReference type="EMBL" id="SDZ88287.1"/>
    </source>
</evidence>
<evidence type="ECO:0000256" key="3">
    <source>
        <dbReference type="ARBA" id="ARBA00012362"/>
    </source>
</evidence>
<accession>A0A1H3WM91</accession>
<evidence type="ECO:0000256" key="4">
    <source>
        <dbReference type="ARBA" id="ARBA00022605"/>
    </source>
</evidence>
<gene>
    <name evidence="10" type="ORF">SAMN05192529_103147</name>
</gene>
<keyword evidence="4" id="KW-0028">Amino-acid biosynthesis</keyword>
<dbReference type="InterPro" id="IPR013785">
    <property type="entry name" value="Aldolase_TIM"/>
</dbReference>
<comment type="pathway">
    <text evidence="2">Amino-acid biosynthesis; L-tryptophan biosynthesis; L-tryptophan from chorismate: step 4/5.</text>
</comment>
<reference evidence="10 11" key="1">
    <citation type="submission" date="2016-10" db="EMBL/GenBank/DDBJ databases">
        <authorList>
            <person name="de Groot N.N."/>
        </authorList>
    </citation>
    <scope>NUCLEOTIDE SEQUENCE [LARGE SCALE GENOMIC DNA]</scope>
    <source>
        <strain evidence="10 11">Vu-144</strain>
    </source>
</reference>
<dbReference type="PANTHER" id="PTHR22854">
    <property type="entry name" value="TRYPTOPHAN BIOSYNTHESIS PROTEIN"/>
    <property type="match status" value="1"/>
</dbReference>
<name>A0A1H3WM91_9BACT</name>
<dbReference type="UniPathway" id="UPA00035">
    <property type="reaction ID" value="UER00043"/>
</dbReference>
<evidence type="ECO:0000256" key="5">
    <source>
        <dbReference type="ARBA" id="ARBA00022793"/>
    </source>
</evidence>
<sequence length="266" mass="29545">MKNILEQIVDYKKTEVAAAMADMPATVLMKSPQFSRTPNSLKQRLLSEQRPAIIAEYKRRSPSKGVINDQARVEDVTAAYTKAGASCLSVLTDSHFFGGSLDDLKIARANDIPILRKDFMIDEYQILEARAAGADLILLIAACLSQARVKQLAAYAKKLGLETLLEIHTEQELDRVCDDIDLVGINNRNLKTFEVDIQHSIRLLSMLPKDRPAIAESGINDVKVTDELYQAGFKGFLIGEYFMKNTDPGAAFNQYFSALNALQSKD</sequence>
<evidence type="ECO:0000256" key="6">
    <source>
        <dbReference type="ARBA" id="ARBA00022822"/>
    </source>
</evidence>
<dbReference type="EMBL" id="FNQY01000003">
    <property type="protein sequence ID" value="SDZ88287.1"/>
    <property type="molecule type" value="Genomic_DNA"/>
</dbReference>
<dbReference type="FunFam" id="3.20.20.70:FF:000024">
    <property type="entry name" value="Indole-3-glycerol phosphate synthase"/>
    <property type="match status" value="1"/>
</dbReference>
<dbReference type="AlphaFoldDB" id="A0A1H3WM91"/>
<dbReference type="Proteomes" id="UP000199041">
    <property type="component" value="Unassembled WGS sequence"/>
</dbReference>
<dbReference type="OrthoDB" id="9804217at2"/>
<proteinExistence type="predicted"/>
<dbReference type="CDD" id="cd00331">
    <property type="entry name" value="IGPS"/>
    <property type="match status" value="1"/>
</dbReference>
<dbReference type="SUPFAM" id="SSF51366">
    <property type="entry name" value="Ribulose-phoshate binding barrel"/>
    <property type="match status" value="1"/>
</dbReference>
<keyword evidence="11" id="KW-1185">Reference proteome</keyword>
<keyword evidence="6" id="KW-0822">Tryptophan biosynthesis</keyword>
<protein>
    <recommendedName>
        <fullName evidence="3">indole-3-glycerol-phosphate synthase</fullName>
        <ecNumber evidence="3">4.1.1.48</ecNumber>
    </recommendedName>
</protein>
<dbReference type="Pfam" id="PF00218">
    <property type="entry name" value="IGPS"/>
    <property type="match status" value="1"/>
</dbReference>
<evidence type="ECO:0000256" key="8">
    <source>
        <dbReference type="ARBA" id="ARBA00023239"/>
    </source>
</evidence>
<dbReference type="InterPro" id="IPR001468">
    <property type="entry name" value="Indole-3-GlycerolPSynthase_CS"/>
</dbReference>
<dbReference type="InterPro" id="IPR011060">
    <property type="entry name" value="RibuloseP-bd_barrel"/>
</dbReference>
<dbReference type="GO" id="GO:0004425">
    <property type="term" value="F:indole-3-glycerol-phosphate synthase activity"/>
    <property type="evidence" value="ECO:0007669"/>
    <property type="project" value="UniProtKB-EC"/>
</dbReference>
<evidence type="ECO:0000313" key="11">
    <source>
        <dbReference type="Proteomes" id="UP000199041"/>
    </source>
</evidence>
<dbReference type="PANTHER" id="PTHR22854:SF2">
    <property type="entry name" value="INDOLE-3-GLYCEROL-PHOSPHATE SYNTHASE"/>
    <property type="match status" value="1"/>
</dbReference>
<keyword evidence="7" id="KW-0057">Aromatic amino acid biosynthesis</keyword>
<dbReference type="STRING" id="551991.SAMN05192529_103147"/>
<evidence type="ECO:0000259" key="9">
    <source>
        <dbReference type="Pfam" id="PF00218"/>
    </source>
</evidence>
<dbReference type="PROSITE" id="PS00614">
    <property type="entry name" value="IGPS"/>
    <property type="match status" value="1"/>
</dbReference>
<evidence type="ECO:0000256" key="2">
    <source>
        <dbReference type="ARBA" id="ARBA00004696"/>
    </source>
</evidence>
<keyword evidence="5" id="KW-0210">Decarboxylase</keyword>
<dbReference type="NCBIfam" id="NF001377">
    <property type="entry name" value="PRK00278.2-4"/>
    <property type="match status" value="1"/>
</dbReference>
<dbReference type="RefSeq" id="WP_091394027.1">
    <property type="nucleotide sequence ID" value="NZ_FNQY01000003.1"/>
</dbReference>
<dbReference type="GO" id="GO:0000162">
    <property type="term" value="P:L-tryptophan biosynthetic process"/>
    <property type="evidence" value="ECO:0007669"/>
    <property type="project" value="UniProtKB-UniPathway"/>
</dbReference>
<keyword evidence="8" id="KW-0456">Lyase</keyword>
<dbReference type="GO" id="GO:0004640">
    <property type="term" value="F:phosphoribosylanthranilate isomerase activity"/>
    <property type="evidence" value="ECO:0007669"/>
    <property type="project" value="TreeGrafter"/>
</dbReference>
<comment type="catalytic activity">
    <reaction evidence="1">
        <text>1-(2-carboxyphenylamino)-1-deoxy-D-ribulose 5-phosphate + H(+) = (1S,2R)-1-C-(indol-3-yl)glycerol 3-phosphate + CO2 + H2O</text>
        <dbReference type="Rhea" id="RHEA:23476"/>
        <dbReference type="ChEBI" id="CHEBI:15377"/>
        <dbReference type="ChEBI" id="CHEBI:15378"/>
        <dbReference type="ChEBI" id="CHEBI:16526"/>
        <dbReference type="ChEBI" id="CHEBI:58613"/>
        <dbReference type="ChEBI" id="CHEBI:58866"/>
        <dbReference type="EC" id="4.1.1.48"/>
    </reaction>
</comment>
<feature type="domain" description="Indole-3-glycerol phosphate synthase" evidence="9">
    <location>
        <begin position="5"/>
        <end position="252"/>
    </location>
</feature>
<dbReference type="InterPro" id="IPR013798">
    <property type="entry name" value="Indole-3-glycerol_P_synth_dom"/>
</dbReference>
<dbReference type="Gene3D" id="3.20.20.70">
    <property type="entry name" value="Aldolase class I"/>
    <property type="match status" value="1"/>
</dbReference>
<dbReference type="InterPro" id="IPR045186">
    <property type="entry name" value="Indole-3-glycerol_P_synth"/>
</dbReference>
<organism evidence="10 11">
    <name type="scientific">Arachidicoccus rhizosphaerae</name>
    <dbReference type="NCBI Taxonomy" id="551991"/>
    <lineage>
        <taxon>Bacteria</taxon>
        <taxon>Pseudomonadati</taxon>
        <taxon>Bacteroidota</taxon>
        <taxon>Chitinophagia</taxon>
        <taxon>Chitinophagales</taxon>
        <taxon>Chitinophagaceae</taxon>
        <taxon>Arachidicoccus</taxon>
    </lineage>
</organism>
<evidence type="ECO:0000256" key="7">
    <source>
        <dbReference type="ARBA" id="ARBA00023141"/>
    </source>
</evidence>